<feature type="chain" id="PRO_5035314220" description="CARDB domain-containing protein" evidence="2">
    <location>
        <begin position="26"/>
        <end position="812"/>
    </location>
</feature>
<keyword evidence="1" id="KW-0472">Membrane</keyword>
<accession>A0A8J8SAF0</accession>
<evidence type="ECO:0000313" key="4">
    <source>
        <dbReference type="EMBL" id="QUH27534.1"/>
    </source>
</evidence>
<dbReference type="InterPro" id="IPR036238">
    <property type="entry name" value="Transglutaminase_C_sf"/>
</dbReference>
<evidence type="ECO:0000259" key="3">
    <source>
        <dbReference type="Pfam" id="PF07705"/>
    </source>
</evidence>
<dbReference type="AlphaFoldDB" id="A0A8J8SAF0"/>
<feature type="transmembrane region" description="Helical" evidence="1">
    <location>
        <begin position="781"/>
        <end position="802"/>
    </location>
</feature>
<dbReference type="Proteomes" id="UP000677305">
    <property type="component" value="Chromosome"/>
</dbReference>
<keyword evidence="5" id="KW-1185">Reference proteome</keyword>
<protein>
    <recommendedName>
        <fullName evidence="3">CARDB domain-containing protein</fullName>
    </recommendedName>
</protein>
<dbReference type="Gene3D" id="2.60.40.10">
    <property type="entry name" value="Immunoglobulins"/>
    <property type="match status" value="1"/>
</dbReference>
<keyword evidence="1" id="KW-1133">Transmembrane helix</keyword>
<evidence type="ECO:0000256" key="1">
    <source>
        <dbReference type="SAM" id="Phobius"/>
    </source>
</evidence>
<name>A0A8J8SAF0_9FIRM</name>
<dbReference type="InterPro" id="IPR013783">
    <property type="entry name" value="Ig-like_fold"/>
</dbReference>
<feature type="signal peptide" evidence="2">
    <location>
        <begin position="1"/>
        <end position="25"/>
    </location>
</feature>
<sequence length="812" mass="89529">MKKTKLLIYLCALIMVFNVAGIKVAATTETNDIIVDFYSVSKSTIYEGTEFTLTVNLKKIGSGTITGTPTLAINPGSFILKDKGSVISINPANLNAGGKETITLPLKCSGTDNVIELIFNYVDGGDSKKAVNKITIDMVKASNNSNENTTTNTKKYNPELQVTNQDIPTARAGSVLNLSLELQNISSHTAKDITVEFIPSKEDGFLYETNKMSMVHKIKQLKAKEKTNLDYSLTILNDSKAKTYTGQLKYTYYNLYGDLKEKTQDIYIKVKKGFPDVNLEIDKIETLPKIIYSGSEAQLSFLVNNNAGLSSVKDIEVSLQGLSGEGFTIANGVNSNKISILPPDSPGKKVTFNLYAADKMTKGSYPIKVKLKYQDNLNNEQIVEKEIYLKVEQKKSNIAIENIKAPSGTITGTNKFKVSFDLVNTSDIDTKDLTVTVKPEEGIVPVSQSVQVLKLLKTGTTKKLEFEFQPTAEAKTKNHLINIEVKGSNEEALTTINQYVGVYVKENDKATNSKPNIIIDSYATEPTIVKAGENFKLNISFNNTHKNKKVQNVKVYLTAEENTSNNSSNNSNDKSGSVFTPVNSSNTFFIDEISPKQSVNKQLTLYTIPYAAAKTHTIKVNLEYEDDKANQYKATELVSVPVIQSSSFITSDINMPEAMSVNQPHTVSLEISNTGKTTLDNFTVAIEGFGSKNSKGYLGNLQSGKTTYHDIELWPTQEGEVKGNLIFSYTKPDGKTEEVKKEIHTMATADLMPEEGEFVDENGKPINIENEINAPKSNMNIIMIVGVISVLLIVLIIILRVIKKKKDMKDDE</sequence>
<dbReference type="KEGG" id="vgu:HYG85_00805"/>
<dbReference type="RefSeq" id="WP_212691890.1">
    <property type="nucleotide sequence ID" value="NZ_CP058561.1"/>
</dbReference>
<organism evidence="4 5">
    <name type="scientific">Vallitalea guaymasensis</name>
    <dbReference type="NCBI Taxonomy" id="1185412"/>
    <lineage>
        <taxon>Bacteria</taxon>
        <taxon>Bacillati</taxon>
        <taxon>Bacillota</taxon>
        <taxon>Clostridia</taxon>
        <taxon>Lachnospirales</taxon>
        <taxon>Vallitaleaceae</taxon>
        <taxon>Vallitalea</taxon>
    </lineage>
</organism>
<dbReference type="InterPro" id="IPR011635">
    <property type="entry name" value="CARDB"/>
</dbReference>
<gene>
    <name evidence="4" type="ORF">HYG85_00805</name>
</gene>
<dbReference type="SUPFAM" id="SSF49309">
    <property type="entry name" value="Transglutaminase, two C-terminal domains"/>
    <property type="match status" value="1"/>
</dbReference>
<dbReference type="PANTHER" id="PTHR35902:SF3">
    <property type="entry name" value="NPCBM-ASSOCIATED, NEW3 DOMAIN OF ALPHA-GALACTOSIDASE"/>
    <property type="match status" value="1"/>
</dbReference>
<evidence type="ECO:0000256" key="2">
    <source>
        <dbReference type="SAM" id="SignalP"/>
    </source>
</evidence>
<dbReference type="Pfam" id="PF07705">
    <property type="entry name" value="CARDB"/>
    <property type="match status" value="1"/>
</dbReference>
<evidence type="ECO:0000313" key="5">
    <source>
        <dbReference type="Proteomes" id="UP000677305"/>
    </source>
</evidence>
<proteinExistence type="predicted"/>
<feature type="domain" description="CARDB" evidence="3">
    <location>
        <begin position="650"/>
        <end position="722"/>
    </location>
</feature>
<dbReference type="GO" id="GO:0003810">
    <property type="term" value="F:protein-glutamine gamma-glutamyltransferase activity"/>
    <property type="evidence" value="ECO:0007669"/>
    <property type="project" value="InterPro"/>
</dbReference>
<dbReference type="EMBL" id="CP058561">
    <property type="protein sequence ID" value="QUH27534.1"/>
    <property type="molecule type" value="Genomic_DNA"/>
</dbReference>
<dbReference type="PANTHER" id="PTHR35902">
    <property type="entry name" value="S-LAYER DOMAIN-LIKE PROTEIN-RELATED"/>
    <property type="match status" value="1"/>
</dbReference>
<keyword evidence="1" id="KW-0812">Transmembrane</keyword>
<keyword evidence="2" id="KW-0732">Signal</keyword>
<reference evidence="4 5" key="1">
    <citation type="submission" date="2020-07" db="EMBL/GenBank/DDBJ databases">
        <title>Vallitalea guaymasensis genome.</title>
        <authorList>
            <person name="Postec A."/>
        </authorList>
    </citation>
    <scope>NUCLEOTIDE SEQUENCE [LARGE SCALE GENOMIC DNA]</scope>
    <source>
        <strain evidence="4 5">Ra1766G1</strain>
    </source>
</reference>